<comment type="caution">
    <text evidence="2">The sequence shown here is derived from an EMBL/GenBank/DDBJ whole genome shotgun (WGS) entry which is preliminary data.</text>
</comment>
<reference evidence="2" key="1">
    <citation type="submission" date="2022-08" db="EMBL/GenBank/DDBJ databases">
        <title>A Global Phylogenomic Analysis of the Shiitake Genus Lentinula.</title>
        <authorList>
            <consortium name="DOE Joint Genome Institute"/>
            <person name="Sierra-Patev S."/>
            <person name="Min B."/>
            <person name="Naranjo-Ortiz M."/>
            <person name="Looney B."/>
            <person name="Konkel Z."/>
            <person name="Slot J.C."/>
            <person name="Sakamoto Y."/>
            <person name="Steenwyk J.L."/>
            <person name="Rokas A."/>
            <person name="Carro J."/>
            <person name="Camarero S."/>
            <person name="Ferreira P."/>
            <person name="Molpeceres G."/>
            <person name="Ruiz-Duenas F.J."/>
            <person name="Serrano A."/>
            <person name="Henrissat B."/>
            <person name="Drula E."/>
            <person name="Hughes K.W."/>
            <person name="Mata J.L."/>
            <person name="Ishikawa N.K."/>
            <person name="Vargas-Isla R."/>
            <person name="Ushijima S."/>
            <person name="Smith C.A."/>
            <person name="Ahrendt S."/>
            <person name="Andreopoulos W."/>
            <person name="He G."/>
            <person name="Labutti K."/>
            <person name="Lipzen A."/>
            <person name="Ng V."/>
            <person name="Riley R."/>
            <person name="Sandor L."/>
            <person name="Barry K."/>
            <person name="Martinez A.T."/>
            <person name="Xiao Y."/>
            <person name="Gibbons J.G."/>
            <person name="Terashima K."/>
            <person name="Grigoriev I.V."/>
            <person name="Hibbett D.S."/>
        </authorList>
    </citation>
    <scope>NUCLEOTIDE SEQUENCE</scope>
    <source>
        <strain evidence="2">RHP3577 ss4</strain>
    </source>
</reference>
<proteinExistence type="predicted"/>
<name>A0ABQ8V0B3_9AGAR</name>
<dbReference type="Proteomes" id="UP001150217">
    <property type="component" value="Unassembled WGS sequence"/>
</dbReference>
<dbReference type="EMBL" id="JANVFT010000104">
    <property type="protein sequence ID" value="KAJ4467854.1"/>
    <property type="molecule type" value="Genomic_DNA"/>
</dbReference>
<sequence>MHFSFVFATFALASIAHAAPLPNVDHSTSLDISLEPYVTRALEFSARADANPQILKVGIRFRDARDEVAPTYRNGALTAQRNSDPLQYRFNVPNRIVQRASMLIDSFAQAKGLGPANVFPRNDFPYDSADTDFSFTFMVGECISEHSGYCWAKIKKDGSGHIKLGGPDGRQIYEYTAPQTEGGGRGGNRQ</sequence>
<evidence type="ECO:0000313" key="2">
    <source>
        <dbReference type="EMBL" id="KAJ4467854.1"/>
    </source>
</evidence>
<keyword evidence="3" id="KW-1185">Reference proteome</keyword>
<evidence type="ECO:0000256" key="1">
    <source>
        <dbReference type="SAM" id="SignalP"/>
    </source>
</evidence>
<accession>A0ABQ8V0B3</accession>
<keyword evidence="1" id="KW-0732">Signal</keyword>
<feature type="signal peptide" evidence="1">
    <location>
        <begin position="1"/>
        <end position="18"/>
    </location>
</feature>
<feature type="chain" id="PRO_5046379741" evidence="1">
    <location>
        <begin position="19"/>
        <end position="190"/>
    </location>
</feature>
<evidence type="ECO:0000313" key="3">
    <source>
        <dbReference type="Proteomes" id="UP001150217"/>
    </source>
</evidence>
<gene>
    <name evidence="2" type="ORF">C8R41DRAFT_47051</name>
</gene>
<organism evidence="2 3">
    <name type="scientific">Lentinula lateritia</name>
    <dbReference type="NCBI Taxonomy" id="40482"/>
    <lineage>
        <taxon>Eukaryota</taxon>
        <taxon>Fungi</taxon>
        <taxon>Dikarya</taxon>
        <taxon>Basidiomycota</taxon>
        <taxon>Agaricomycotina</taxon>
        <taxon>Agaricomycetes</taxon>
        <taxon>Agaricomycetidae</taxon>
        <taxon>Agaricales</taxon>
        <taxon>Marasmiineae</taxon>
        <taxon>Omphalotaceae</taxon>
        <taxon>Lentinula</taxon>
    </lineage>
</organism>
<protein>
    <submittedName>
        <fullName evidence="2">Uncharacterized protein</fullName>
    </submittedName>
</protein>